<gene>
    <name evidence="3" type="primary">ETRAMP</name>
    <name evidence="3" type="ORF">PRELSG_0004100</name>
</gene>
<feature type="signal peptide" evidence="2">
    <location>
        <begin position="1"/>
        <end position="24"/>
    </location>
</feature>
<organism evidence="3 4">
    <name type="scientific">Plasmodium relictum</name>
    <dbReference type="NCBI Taxonomy" id="85471"/>
    <lineage>
        <taxon>Eukaryota</taxon>
        <taxon>Sar</taxon>
        <taxon>Alveolata</taxon>
        <taxon>Apicomplexa</taxon>
        <taxon>Aconoidasida</taxon>
        <taxon>Haemosporida</taxon>
        <taxon>Plasmodiidae</taxon>
        <taxon>Plasmodium</taxon>
        <taxon>Plasmodium (Haemamoeba)</taxon>
    </lineage>
</organism>
<reference evidence="3 4" key="1">
    <citation type="submission" date="2015-04" db="EMBL/GenBank/DDBJ databases">
        <authorList>
            <consortium name="Pathogen Informatics"/>
        </authorList>
    </citation>
    <scope>NUCLEOTIDE SEQUENCE [LARGE SCALE GENOMIC DNA]</scope>
    <source>
        <strain evidence="3 4">SGS1</strain>
    </source>
</reference>
<dbReference type="KEGG" id="prel:PRELSG_0004100"/>
<dbReference type="EMBL" id="CVMU01000346">
    <property type="protein sequence ID" value="CRG85061.1"/>
    <property type="molecule type" value="Genomic_DNA"/>
</dbReference>
<dbReference type="GeneID" id="39733950"/>
<evidence type="ECO:0000256" key="1">
    <source>
        <dbReference type="SAM" id="Phobius"/>
    </source>
</evidence>
<feature type="transmembrane region" description="Helical" evidence="1">
    <location>
        <begin position="51"/>
        <end position="74"/>
    </location>
</feature>
<keyword evidence="2" id="KW-0732">Signal</keyword>
<keyword evidence="1" id="KW-0812">Transmembrane</keyword>
<feature type="chain" id="PRO_5013108500" evidence="2">
    <location>
        <begin position="25"/>
        <end position="253"/>
    </location>
</feature>
<keyword evidence="1" id="KW-0472">Membrane</keyword>
<keyword evidence="4" id="KW-1185">Reference proteome</keyword>
<dbReference type="InterPro" id="IPR006389">
    <property type="entry name" value="Early_transc_mb_plasmodium"/>
</dbReference>
<dbReference type="InterPro" id="IPR038403">
    <property type="entry name" value="PfUIS3_sf"/>
</dbReference>
<dbReference type="Gene3D" id="1.20.58.1330">
    <property type="entry name" value="Plasmodium falciparum UIS3 membrane protein"/>
    <property type="match status" value="1"/>
</dbReference>
<sequence length="253" mass="29083">MKISNIFIVLVLLSITNLLKTCLSVEKNLLEKFRALEKSSDKMNKKKKNKIIAACLGVGLVAIAVATGVGLIIYKKNSKKRNSRTDVPLNRKKYGEEGNKHSSKESFKKMVFNLATKQFSDMSYDEKLNMIKDKNYFREMIKELAEKENISISKYEVDNIINHINSGLKDKFDLFLNNNRNKDVMLSIENEALNELEHFFNNLSEEKKIFTSFPYKFVSDTIKSAATSKGIILSKEELEPLIDNVNFKLFFLN</sequence>
<accession>A0A1J1GKC7</accession>
<evidence type="ECO:0000256" key="2">
    <source>
        <dbReference type="SAM" id="SignalP"/>
    </source>
</evidence>
<name>A0A1J1GKC7_PLARL</name>
<evidence type="ECO:0000313" key="3">
    <source>
        <dbReference type="EMBL" id="CRG85061.1"/>
    </source>
</evidence>
<dbReference type="AlphaFoldDB" id="A0A1J1GKC7"/>
<keyword evidence="1" id="KW-1133">Transmembrane helix</keyword>
<dbReference type="Proteomes" id="UP000220158">
    <property type="component" value="Unassembled WGS sequence"/>
</dbReference>
<evidence type="ECO:0000313" key="4">
    <source>
        <dbReference type="Proteomes" id="UP000220158"/>
    </source>
</evidence>
<dbReference type="Pfam" id="PF11567">
    <property type="entry name" value="PfUIS3"/>
    <property type="match status" value="1"/>
</dbReference>
<dbReference type="NCBIfam" id="TIGR01495">
    <property type="entry name" value="ETRAMP"/>
    <property type="match status" value="1"/>
</dbReference>
<dbReference type="RefSeq" id="XP_028531228.1">
    <property type="nucleotide sequence ID" value="XM_028676401.1"/>
</dbReference>
<dbReference type="VEuPathDB" id="PlasmoDB:PRELSG_0004100"/>
<dbReference type="InterPro" id="IPR021626">
    <property type="entry name" value="PfUIS3"/>
</dbReference>
<protein>
    <submittedName>
        <fullName evidence="3">Early transcribed membrane protein</fullName>
    </submittedName>
</protein>
<proteinExistence type="predicted"/>
<dbReference type="Pfam" id="PF09716">
    <property type="entry name" value="ETRAMP"/>
    <property type="match status" value="1"/>
</dbReference>